<keyword evidence="5" id="KW-0472">Membrane</keyword>
<gene>
    <name evidence="6" type="ORF">UL81_01905</name>
</gene>
<dbReference type="RefSeq" id="WP_046453189.1">
    <property type="nucleotide sequence ID" value="NZ_CP011311.1"/>
</dbReference>
<dbReference type="PANTHER" id="PTHR23513:SF11">
    <property type="entry name" value="STAPHYLOFERRIN A TRANSPORTER"/>
    <property type="match status" value="1"/>
</dbReference>
<dbReference type="SUPFAM" id="SSF103473">
    <property type="entry name" value="MFS general substrate transporter"/>
    <property type="match status" value="1"/>
</dbReference>
<evidence type="ECO:0000256" key="2">
    <source>
        <dbReference type="ARBA" id="ARBA00022475"/>
    </source>
</evidence>
<protein>
    <recommendedName>
        <fullName evidence="8">Major Facilitator Superfamily transporter</fullName>
    </recommendedName>
</protein>
<dbReference type="InterPro" id="IPR011701">
    <property type="entry name" value="MFS"/>
</dbReference>
<name>A0A0F6QUQ8_9CORY</name>
<dbReference type="HOGENOM" id="CLU_1530067_0_0_11"/>
<proteinExistence type="predicted"/>
<dbReference type="Proteomes" id="UP000033566">
    <property type="component" value="Chromosome"/>
</dbReference>
<dbReference type="AlphaFoldDB" id="A0A0F6QUQ8"/>
<evidence type="ECO:0008006" key="8">
    <source>
        <dbReference type="Google" id="ProtNLM"/>
    </source>
</evidence>
<dbReference type="PANTHER" id="PTHR23513">
    <property type="entry name" value="INTEGRAL MEMBRANE EFFLUX PROTEIN-RELATED"/>
    <property type="match status" value="1"/>
</dbReference>
<evidence type="ECO:0000313" key="6">
    <source>
        <dbReference type="EMBL" id="AKE38362.1"/>
    </source>
</evidence>
<dbReference type="KEGG" id="ccj:UL81_01905"/>
<keyword evidence="3" id="KW-0812">Transmembrane</keyword>
<reference evidence="6 7" key="1">
    <citation type="journal article" date="2015" name="Genome Announc.">
        <title>Complete Genome Sequence of Corynebacterium camporealensis DSM 44610, Isolated from the Milk of a Manchega Sheep with Subclinical Mastitis.</title>
        <authorList>
            <person name="Ruckert C."/>
            <person name="Albersmeier A."/>
            <person name="Winkler A."/>
            <person name="Tauch A."/>
        </authorList>
    </citation>
    <scope>NUCLEOTIDE SEQUENCE [LARGE SCALE GENOMIC DNA]</scope>
    <source>
        <strain evidence="6 7">DSM 44610</strain>
    </source>
</reference>
<keyword evidence="7" id="KW-1185">Reference proteome</keyword>
<evidence type="ECO:0000256" key="4">
    <source>
        <dbReference type="ARBA" id="ARBA00022989"/>
    </source>
</evidence>
<dbReference type="Gene3D" id="1.20.1250.20">
    <property type="entry name" value="MFS general substrate transporter like domains"/>
    <property type="match status" value="1"/>
</dbReference>
<comment type="subcellular location">
    <subcellularLocation>
        <location evidence="1">Cell membrane</location>
        <topology evidence="1">Multi-pass membrane protein</topology>
    </subcellularLocation>
</comment>
<evidence type="ECO:0000256" key="5">
    <source>
        <dbReference type="ARBA" id="ARBA00023136"/>
    </source>
</evidence>
<dbReference type="InterPro" id="IPR036259">
    <property type="entry name" value="MFS_trans_sf"/>
</dbReference>
<keyword evidence="2" id="KW-1003">Cell membrane</keyword>
<evidence type="ECO:0000256" key="3">
    <source>
        <dbReference type="ARBA" id="ARBA00022692"/>
    </source>
</evidence>
<evidence type="ECO:0000256" key="1">
    <source>
        <dbReference type="ARBA" id="ARBA00004651"/>
    </source>
</evidence>
<sequence length="175" mass="17861">MHTKNFRLYLFSDVIAQICGVAAGIAVPIVAFRFSGSITLAGVLGTISGLAALLGGIIGGAAADKYNRKPVIMGANVVAALCNLGLAFVVVQGEATFSAGAFATLLGLSMFAHSIGQASANPSLPQLVAAEDIATAQGFIQARMQFAGLIGRSSVACCWISLPHSPSSCLRQVVH</sequence>
<dbReference type="OrthoDB" id="9815525at2"/>
<dbReference type="EMBL" id="CP011311">
    <property type="protein sequence ID" value="AKE38362.1"/>
    <property type="molecule type" value="Genomic_DNA"/>
</dbReference>
<dbReference type="GO" id="GO:0005886">
    <property type="term" value="C:plasma membrane"/>
    <property type="evidence" value="ECO:0007669"/>
    <property type="project" value="UniProtKB-SubCell"/>
</dbReference>
<evidence type="ECO:0000313" key="7">
    <source>
        <dbReference type="Proteomes" id="UP000033566"/>
    </source>
</evidence>
<dbReference type="STRING" id="161896.UL81_01905"/>
<organism evidence="6 7">
    <name type="scientific">Corynebacterium camporealensis</name>
    <dbReference type="NCBI Taxonomy" id="161896"/>
    <lineage>
        <taxon>Bacteria</taxon>
        <taxon>Bacillati</taxon>
        <taxon>Actinomycetota</taxon>
        <taxon>Actinomycetes</taxon>
        <taxon>Mycobacteriales</taxon>
        <taxon>Corynebacteriaceae</taxon>
        <taxon>Corynebacterium</taxon>
    </lineage>
</organism>
<dbReference type="Pfam" id="PF07690">
    <property type="entry name" value="MFS_1"/>
    <property type="match status" value="1"/>
</dbReference>
<accession>A0A0F6QUQ8</accession>
<dbReference type="PATRIC" id="fig|161896.4.peg.373"/>
<dbReference type="GO" id="GO:0022857">
    <property type="term" value="F:transmembrane transporter activity"/>
    <property type="evidence" value="ECO:0007669"/>
    <property type="project" value="InterPro"/>
</dbReference>
<keyword evidence="4" id="KW-1133">Transmembrane helix</keyword>